<dbReference type="AlphaFoldDB" id="T1FYB7"/>
<dbReference type="InterPro" id="IPR006016">
    <property type="entry name" value="UspA"/>
</dbReference>
<reference evidence="3" key="3">
    <citation type="submission" date="2015-06" db="UniProtKB">
        <authorList>
            <consortium name="EnsemblMetazoa"/>
        </authorList>
    </citation>
    <scope>IDENTIFICATION</scope>
</reference>
<dbReference type="PANTHER" id="PTHR46989:SF3">
    <property type="entry name" value="USPA DOMAIN-CONTAINING PROTEIN"/>
    <property type="match status" value="1"/>
</dbReference>
<dbReference type="CTD" id="20213815"/>
<accession>T1FYB7</accession>
<dbReference type="InParanoid" id="T1FYB7"/>
<evidence type="ECO:0000313" key="4">
    <source>
        <dbReference type="Proteomes" id="UP000015101"/>
    </source>
</evidence>
<sequence length="157" mass="17872">MACQQGSYNRVVLCAVDPSNHSRDAFEWYLKNIWKNEDMVIIAYCPETPNLPSFSLKNGLAPPVEKWKEILDETNKRTKILEEDYEATCIEKKLIYMIRGESYKNPGEGICQIAEEDKADMIVMGTRGMGAFKRFFLGSVSEYVVRHAKIPCVVVPA</sequence>
<dbReference type="SUPFAM" id="SSF52402">
    <property type="entry name" value="Adenine nucleotide alpha hydrolases-like"/>
    <property type="match status" value="1"/>
</dbReference>
<dbReference type="eggNOG" id="ENOG502RXWD">
    <property type="taxonomic scope" value="Eukaryota"/>
</dbReference>
<dbReference type="HOGENOM" id="CLU_049301_9_2_1"/>
<evidence type="ECO:0000313" key="2">
    <source>
        <dbReference type="EMBL" id="ESO02562.1"/>
    </source>
</evidence>
<dbReference type="EMBL" id="KB096742">
    <property type="protein sequence ID" value="ESO02562.1"/>
    <property type="molecule type" value="Genomic_DNA"/>
</dbReference>
<dbReference type="InterPro" id="IPR006015">
    <property type="entry name" value="Universal_stress_UspA"/>
</dbReference>
<dbReference type="PANTHER" id="PTHR46989">
    <property type="entry name" value="USP DOMAIN-CONTAINING PROTEIN"/>
    <property type="match status" value="1"/>
</dbReference>
<evidence type="ECO:0000259" key="1">
    <source>
        <dbReference type="Pfam" id="PF00582"/>
    </source>
</evidence>
<dbReference type="OrthoDB" id="843225at2759"/>
<feature type="domain" description="UspA" evidence="1">
    <location>
        <begin position="10"/>
        <end position="156"/>
    </location>
</feature>
<dbReference type="PRINTS" id="PR01438">
    <property type="entry name" value="UNVRSLSTRESS"/>
</dbReference>
<evidence type="ECO:0000313" key="3">
    <source>
        <dbReference type="EnsemblMetazoa" id="HelroP65703"/>
    </source>
</evidence>
<dbReference type="STRING" id="6412.T1FYB7"/>
<dbReference type="EnsemblMetazoa" id="HelroT65703">
    <property type="protein sequence ID" value="HelroP65703"/>
    <property type="gene ID" value="HelroG65703"/>
</dbReference>
<dbReference type="InterPro" id="IPR014729">
    <property type="entry name" value="Rossmann-like_a/b/a_fold"/>
</dbReference>
<name>T1FYB7_HELRO</name>
<dbReference type="EMBL" id="AMQM01000926">
    <property type="status" value="NOT_ANNOTATED_CDS"/>
    <property type="molecule type" value="Genomic_DNA"/>
</dbReference>
<organism evidence="3 4">
    <name type="scientific">Helobdella robusta</name>
    <name type="common">Californian leech</name>
    <dbReference type="NCBI Taxonomy" id="6412"/>
    <lineage>
        <taxon>Eukaryota</taxon>
        <taxon>Metazoa</taxon>
        <taxon>Spiralia</taxon>
        <taxon>Lophotrochozoa</taxon>
        <taxon>Annelida</taxon>
        <taxon>Clitellata</taxon>
        <taxon>Hirudinea</taxon>
        <taxon>Rhynchobdellida</taxon>
        <taxon>Glossiphoniidae</taxon>
        <taxon>Helobdella</taxon>
    </lineage>
</organism>
<dbReference type="CDD" id="cd23659">
    <property type="entry name" value="USP_At3g01520-like"/>
    <property type="match status" value="1"/>
</dbReference>
<proteinExistence type="predicted"/>
<dbReference type="RefSeq" id="XP_009019970.1">
    <property type="nucleotide sequence ID" value="XM_009021722.1"/>
</dbReference>
<protein>
    <recommendedName>
        <fullName evidence="1">UspA domain-containing protein</fullName>
    </recommendedName>
</protein>
<dbReference type="Proteomes" id="UP000015101">
    <property type="component" value="Unassembled WGS sequence"/>
</dbReference>
<dbReference type="Gene3D" id="3.40.50.620">
    <property type="entry name" value="HUPs"/>
    <property type="match status" value="1"/>
</dbReference>
<dbReference type="KEGG" id="hro:HELRODRAFT_65703"/>
<dbReference type="Pfam" id="PF00582">
    <property type="entry name" value="Usp"/>
    <property type="match status" value="1"/>
</dbReference>
<dbReference type="OMA" id="PVEEWGR"/>
<gene>
    <name evidence="3" type="primary">20213815</name>
    <name evidence="2" type="ORF">HELRODRAFT_65703</name>
</gene>
<keyword evidence="4" id="KW-1185">Reference proteome</keyword>
<reference evidence="4" key="1">
    <citation type="submission" date="2012-12" db="EMBL/GenBank/DDBJ databases">
        <authorList>
            <person name="Hellsten U."/>
            <person name="Grimwood J."/>
            <person name="Chapman J.A."/>
            <person name="Shapiro H."/>
            <person name="Aerts A."/>
            <person name="Otillar R.P."/>
            <person name="Terry A.Y."/>
            <person name="Boore J.L."/>
            <person name="Simakov O."/>
            <person name="Marletaz F."/>
            <person name="Cho S.-J."/>
            <person name="Edsinger-Gonzales E."/>
            <person name="Havlak P."/>
            <person name="Kuo D.-H."/>
            <person name="Larsson T."/>
            <person name="Lv J."/>
            <person name="Arendt D."/>
            <person name="Savage R."/>
            <person name="Osoegawa K."/>
            <person name="de Jong P."/>
            <person name="Lindberg D.R."/>
            <person name="Seaver E.C."/>
            <person name="Weisblat D.A."/>
            <person name="Putnam N.H."/>
            <person name="Grigoriev I.V."/>
            <person name="Rokhsar D.S."/>
        </authorList>
    </citation>
    <scope>NUCLEOTIDE SEQUENCE</scope>
</reference>
<reference evidence="2 4" key="2">
    <citation type="journal article" date="2013" name="Nature">
        <title>Insights into bilaterian evolution from three spiralian genomes.</title>
        <authorList>
            <person name="Simakov O."/>
            <person name="Marletaz F."/>
            <person name="Cho S.J."/>
            <person name="Edsinger-Gonzales E."/>
            <person name="Havlak P."/>
            <person name="Hellsten U."/>
            <person name="Kuo D.H."/>
            <person name="Larsson T."/>
            <person name="Lv J."/>
            <person name="Arendt D."/>
            <person name="Savage R."/>
            <person name="Osoegawa K."/>
            <person name="de Jong P."/>
            <person name="Grimwood J."/>
            <person name="Chapman J.A."/>
            <person name="Shapiro H."/>
            <person name="Aerts A."/>
            <person name="Otillar R.P."/>
            <person name="Terry A.Y."/>
            <person name="Boore J.L."/>
            <person name="Grigoriev I.V."/>
            <person name="Lindberg D.R."/>
            <person name="Seaver E.C."/>
            <person name="Weisblat D.A."/>
            <person name="Putnam N.H."/>
            <person name="Rokhsar D.S."/>
        </authorList>
    </citation>
    <scope>NUCLEOTIDE SEQUENCE</scope>
</reference>
<dbReference type="GeneID" id="20213815"/>